<dbReference type="VEuPathDB" id="FungiDB:C8Q69DRAFT_445998"/>
<evidence type="ECO:0000313" key="7">
    <source>
        <dbReference type="Proteomes" id="UP000283841"/>
    </source>
</evidence>
<feature type="compositionally biased region" description="Basic and acidic residues" evidence="4">
    <location>
        <begin position="797"/>
        <end position="810"/>
    </location>
</feature>
<feature type="region of interest" description="Disordered" evidence="4">
    <location>
        <begin position="1345"/>
        <end position="1391"/>
    </location>
</feature>
<comment type="caution">
    <text evidence="6">The sequence shown here is derived from an EMBL/GenBank/DDBJ whole genome shotgun (WGS) entry which is preliminary data.</text>
</comment>
<feature type="compositionally biased region" description="Polar residues" evidence="4">
    <location>
        <begin position="1012"/>
        <end position="1029"/>
    </location>
</feature>
<reference evidence="6 7" key="1">
    <citation type="journal article" date="2018" name="Front. Microbiol.">
        <title>Genomic and genetic insights into a cosmopolitan fungus, Paecilomyces variotii (Eurotiales).</title>
        <authorList>
            <person name="Urquhart A.S."/>
            <person name="Mondo S.J."/>
            <person name="Makela M.R."/>
            <person name="Hane J.K."/>
            <person name="Wiebenga A."/>
            <person name="He G."/>
            <person name="Mihaltcheva S."/>
            <person name="Pangilinan J."/>
            <person name="Lipzen A."/>
            <person name="Barry K."/>
            <person name="de Vries R.P."/>
            <person name="Grigoriev I.V."/>
            <person name="Idnurm A."/>
        </authorList>
    </citation>
    <scope>NUCLEOTIDE SEQUENCE [LARGE SCALE GENOMIC DNA]</scope>
    <source>
        <strain evidence="6 7">CBS 101075</strain>
    </source>
</reference>
<dbReference type="InterPro" id="IPR003108">
    <property type="entry name" value="GAR_dom"/>
</dbReference>
<dbReference type="RefSeq" id="XP_028483743.1">
    <property type="nucleotide sequence ID" value="XM_028629105.1"/>
</dbReference>
<feature type="compositionally biased region" description="Polar residues" evidence="4">
    <location>
        <begin position="600"/>
        <end position="622"/>
    </location>
</feature>
<feature type="compositionally biased region" description="Basic and acidic residues" evidence="4">
    <location>
        <begin position="1037"/>
        <end position="1052"/>
    </location>
</feature>
<feature type="region of interest" description="Disordered" evidence="4">
    <location>
        <begin position="1404"/>
        <end position="1438"/>
    </location>
</feature>
<evidence type="ECO:0000259" key="5">
    <source>
        <dbReference type="PROSITE" id="PS51460"/>
    </source>
</evidence>
<feature type="compositionally biased region" description="Basic and acidic residues" evidence="4">
    <location>
        <begin position="908"/>
        <end position="918"/>
    </location>
</feature>
<feature type="compositionally biased region" description="Polar residues" evidence="4">
    <location>
        <begin position="718"/>
        <end position="727"/>
    </location>
</feature>
<feature type="compositionally biased region" description="Polar residues" evidence="4">
    <location>
        <begin position="580"/>
        <end position="589"/>
    </location>
</feature>
<feature type="compositionally biased region" description="Polar residues" evidence="4">
    <location>
        <begin position="657"/>
        <end position="670"/>
    </location>
</feature>
<feature type="compositionally biased region" description="Basic and acidic residues" evidence="4">
    <location>
        <begin position="1417"/>
        <end position="1434"/>
    </location>
</feature>
<feature type="compositionally biased region" description="Polar residues" evidence="4">
    <location>
        <begin position="388"/>
        <end position="400"/>
    </location>
</feature>
<evidence type="ECO:0000256" key="3">
    <source>
        <dbReference type="ARBA" id="ARBA00023212"/>
    </source>
</evidence>
<feature type="region of interest" description="Disordered" evidence="4">
    <location>
        <begin position="367"/>
        <end position="401"/>
    </location>
</feature>
<keyword evidence="3" id="KW-0206">Cytoskeleton</keyword>
<dbReference type="Proteomes" id="UP000283841">
    <property type="component" value="Unassembled WGS sequence"/>
</dbReference>
<keyword evidence="2" id="KW-0963">Cytoplasm</keyword>
<dbReference type="Gene3D" id="3.30.920.20">
    <property type="entry name" value="Gas2-like domain"/>
    <property type="match status" value="1"/>
</dbReference>
<dbReference type="Pfam" id="PF02187">
    <property type="entry name" value="GAS2"/>
    <property type="match status" value="1"/>
</dbReference>
<feature type="compositionally biased region" description="Low complexity" evidence="4">
    <location>
        <begin position="1259"/>
        <end position="1271"/>
    </location>
</feature>
<name>A0A443HQH0_BYSSP</name>
<feature type="compositionally biased region" description="Low complexity" evidence="4">
    <location>
        <begin position="1152"/>
        <end position="1168"/>
    </location>
</feature>
<protein>
    <recommendedName>
        <fullName evidence="5">GAR domain-containing protein</fullName>
    </recommendedName>
</protein>
<keyword evidence="7" id="KW-1185">Reference proteome</keyword>
<evidence type="ECO:0000256" key="1">
    <source>
        <dbReference type="ARBA" id="ARBA00004245"/>
    </source>
</evidence>
<comment type="subcellular location">
    <subcellularLocation>
        <location evidence="1">Cytoplasm</location>
        <location evidence="1">Cytoskeleton</location>
    </subcellularLocation>
</comment>
<evidence type="ECO:0000256" key="2">
    <source>
        <dbReference type="ARBA" id="ARBA00022490"/>
    </source>
</evidence>
<dbReference type="GO" id="GO:0008017">
    <property type="term" value="F:microtubule binding"/>
    <property type="evidence" value="ECO:0007669"/>
    <property type="project" value="InterPro"/>
</dbReference>
<feature type="region of interest" description="Disordered" evidence="4">
    <location>
        <begin position="1243"/>
        <end position="1327"/>
    </location>
</feature>
<accession>A0A443HQH0</accession>
<feature type="compositionally biased region" description="Low complexity" evidence="4">
    <location>
        <begin position="1281"/>
        <end position="1299"/>
    </location>
</feature>
<organism evidence="6 7">
    <name type="scientific">Byssochlamys spectabilis</name>
    <name type="common">Paecilomyces variotii</name>
    <dbReference type="NCBI Taxonomy" id="264951"/>
    <lineage>
        <taxon>Eukaryota</taxon>
        <taxon>Fungi</taxon>
        <taxon>Dikarya</taxon>
        <taxon>Ascomycota</taxon>
        <taxon>Pezizomycotina</taxon>
        <taxon>Eurotiomycetes</taxon>
        <taxon>Eurotiomycetidae</taxon>
        <taxon>Eurotiales</taxon>
        <taxon>Thermoascaceae</taxon>
        <taxon>Paecilomyces</taxon>
    </lineage>
</organism>
<dbReference type="SUPFAM" id="SSF143575">
    <property type="entry name" value="GAS2 domain-like"/>
    <property type="match status" value="1"/>
</dbReference>
<feature type="compositionally biased region" description="Pro residues" evidence="4">
    <location>
        <begin position="774"/>
        <end position="784"/>
    </location>
</feature>
<feature type="compositionally biased region" description="Polar residues" evidence="4">
    <location>
        <begin position="1361"/>
        <end position="1370"/>
    </location>
</feature>
<feature type="region of interest" description="Disordered" evidence="4">
    <location>
        <begin position="963"/>
        <end position="1109"/>
    </location>
</feature>
<feature type="domain" description="GAR" evidence="5">
    <location>
        <begin position="1166"/>
        <end position="1241"/>
    </location>
</feature>
<dbReference type="InterPro" id="IPR036534">
    <property type="entry name" value="GAR_dom_sf"/>
</dbReference>
<evidence type="ECO:0000313" key="6">
    <source>
        <dbReference type="EMBL" id="RWQ94098.1"/>
    </source>
</evidence>
<proteinExistence type="predicted"/>
<feature type="compositionally biased region" description="Basic and acidic residues" evidence="4">
    <location>
        <begin position="498"/>
        <end position="514"/>
    </location>
</feature>
<feature type="compositionally biased region" description="Polar residues" evidence="4">
    <location>
        <begin position="536"/>
        <end position="550"/>
    </location>
</feature>
<dbReference type="GO" id="GO:0005856">
    <property type="term" value="C:cytoskeleton"/>
    <property type="evidence" value="ECO:0007669"/>
    <property type="project" value="UniProtKB-SubCell"/>
</dbReference>
<feature type="compositionally biased region" description="Low complexity" evidence="4">
    <location>
        <begin position="1345"/>
        <end position="1355"/>
    </location>
</feature>
<gene>
    <name evidence="6" type="ORF">C8Q69DRAFT_445998</name>
</gene>
<dbReference type="GeneID" id="39598382"/>
<feature type="compositionally biased region" description="Polar residues" evidence="4">
    <location>
        <begin position="444"/>
        <end position="467"/>
    </location>
</feature>
<sequence length="1462" mass="159284">MAHLNSSPLLPQMRLTPAKIRRPSRSPSRSPERKSQFSYHVLDPLLSNLSPESTLEALTSVDAVPKNEKTAQDLLTRSISKVSTDERALGIRAAVAAKKLKEWYREVLGWGWPRKADAQLGKGFIPPTRTTQDESGTIKSEEEYFGSLPAEMVKRYETRIEEIRDGMDSLDVEELKEHVLNAHIPSRSRPSSSASTISVGPPSFSYVQLSDFTAIVTATILRLLPTLSRLNFLLTTWDVRLLVLRQIPGLLSRLEKARATMDSSMAALKPAQSLKEDTFFSRDAFHAKRAELEALVVSAGRRMDNILDALEGREDSLPEAWIDDLEAIEADFGTWAIEAEKRVVMNELMRLNKPKLELAVEAKEPEAPIPELVPRERPSKPETPALEVNSTPESQSIANTKNEDLPEANINAQEVSNDRKLVEISANISGSTSNTIPYGVENIPTKTIDTPSDPISRTSFDNVQSETPKQKVDRVAPTGAADMTPQPSAIQLDQPADLDIHRPPRETLDDRLSDISEEMSTDNQVSPTGEKDLPSPNDQMQGSSHTSGDMQTAPEDLPQNLTSPSEAGTVFDKELEPRPVSSSNPNPHTSDGELSDDESTSSSGPAAQGDNQARISPTSNVSGDRDQAIRVENAAAYGDDSPSEDCSLPRSLALDGTTENESQSAPQQRSDASEDEITPSIEHLDHDTPTLEDISTPVVKPSGALNLPDVPTERLSDIATTKMTGSEDNNDSEFRKEGPVLTDLSQVAHDIFMGPSELQDSAPLEGTNADTPTKPEPSEYPPNSSPHGVPFSSLFSKPRDRSSDDARNQDRIGSVSTKPDGNLTDVDEESSPKLGLESPIRMSKLRPKPLSSAKGQPKPYRRDPSDVSGAESPISDYPSLLSSPETREAYTCGSPTTPLVTETPTPPRNDHLSTEHARSNSQATLRQEHLFNFDRHRGPSRPEFKHCRTASLPLQRFINEDVDQDYDDDFVNLESLERSPSPSPEQIPNDELPPLRKRVIPADLRRRAPATKHSTSAALNFSTPETGTRNAMAKRQGGRETSESPHLPEKIKKPSSWKASSVPARSNKRLNTQETDMFDGSSVTGPAYALTPSELSRPASPSAKTTGDELEDKINSILNTLPARIHLTHAPTTDGPAGNSLAPSQRNERLGSVSPRWPSSRSSTPTPSLYLTPAYNRARRPRSYASEESSVRVYHLHRGKTAPPTKLFVRTVGEGGERVMVRVGGGWADLGEYLREYAIHHGSRRVSSDQQKVEVQEIPSHSSPSHSSPGSTLTQPSNNGRTTPSRPGSSLSSRSPSSLAVRKTRRPAAPVDELGDLPTADSQTIGDHASPLSVVSCRNRRLSVSSNTSISVGSTADSPFAGSSHSTTVTPLGLAGPKPRSRRMSMSPESEAWVEDVLGQARKNVSLKLPKPGATRTGRESSLSKRPSEPKLRSVSDIGTAGLNKRVLLRGLDRRRESSQGL</sequence>
<dbReference type="EMBL" id="RCNU01000008">
    <property type="protein sequence ID" value="RWQ94098.1"/>
    <property type="molecule type" value="Genomic_DNA"/>
</dbReference>
<dbReference type="STRING" id="264951.A0A443HQH0"/>
<feature type="region of interest" description="Disordered" evidence="4">
    <location>
        <begin position="1"/>
        <end position="37"/>
    </location>
</feature>
<feature type="region of interest" description="Disordered" evidence="4">
    <location>
        <begin position="430"/>
        <end position="923"/>
    </location>
</feature>
<dbReference type="PROSITE" id="PS51460">
    <property type="entry name" value="GAR"/>
    <property type="match status" value="1"/>
</dbReference>
<feature type="region of interest" description="Disordered" evidence="4">
    <location>
        <begin position="1128"/>
        <end position="1171"/>
    </location>
</feature>
<evidence type="ECO:0000256" key="4">
    <source>
        <dbReference type="SAM" id="MobiDB-lite"/>
    </source>
</evidence>